<feature type="region of interest" description="Disordered" evidence="8">
    <location>
        <begin position="522"/>
        <end position="587"/>
    </location>
</feature>
<name>A0A166FDH1_9AGAM</name>
<reference evidence="10 11" key="1">
    <citation type="journal article" date="2016" name="Mol. Biol. Evol.">
        <title>Comparative Genomics of Early-Diverging Mushroom-Forming Fungi Provides Insights into the Origins of Lignocellulose Decay Capabilities.</title>
        <authorList>
            <person name="Nagy L.G."/>
            <person name="Riley R."/>
            <person name="Tritt A."/>
            <person name="Adam C."/>
            <person name="Daum C."/>
            <person name="Floudas D."/>
            <person name="Sun H."/>
            <person name="Yadav J.S."/>
            <person name="Pangilinan J."/>
            <person name="Larsson K.H."/>
            <person name="Matsuura K."/>
            <person name="Barry K."/>
            <person name="Labutti K."/>
            <person name="Kuo R."/>
            <person name="Ohm R.A."/>
            <person name="Bhattacharya S.S."/>
            <person name="Shirouzu T."/>
            <person name="Yoshinaga Y."/>
            <person name="Martin F.M."/>
            <person name="Grigoriev I.V."/>
            <person name="Hibbett D.S."/>
        </authorList>
    </citation>
    <scope>NUCLEOTIDE SEQUENCE [LARGE SCALE GENOMIC DNA]</scope>
    <source>
        <strain evidence="10 11">CBS 109695</strain>
    </source>
</reference>
<dbReference type="InterPro" id="IPR036395">
    <property type="entry name" value="Cu_fist_DNA-bd_dom_sf"/>
</dbReference>
<keyword evidence="7" id="KW-0539">Nucleus</keyword>
<feature type="compositionally biased region" description="Polar residues" evidence="8">
    <location>
        <begin position="156"/>
        <end position="168"/>
    </location>
</feature>
<proteinExistence type="predicted"/>
<dbReference type="GO" id="GO:0000978">
    <property type="term" value="F:RNA polymerase II cis-regulatory region sequence-specific DNA binding"/>
    <property type="evidence" value="ECO:0007669"/>
    <property type="project" value="TreeGrafter"/>
</dbReference>
<evidence type="ECO:0000313" key="11">
    <source>
        <dbReference type="Proteomes" id="UP000076532"/>
    </source>
</evidence>
<feature type="compositionally biased region" description="Low complexity" evidence="8">
    <location>
        <begin position="118"/>
        <end position="129"/>
    </location>
</feature>
<dbReference type="Gene3D" id="3.90.430.10">
    <property type="entry name" value="Copper fist DNA-binding domain"/>
    <property type="match status" value="1"/>
</dbReference>
<dbReference type="STRING" id="436010.A0A166FDH1"/>
<feature type="domain" description="Copper-fist" evidence="9">
    <location>
        <begin position="1"/>
        <end position="40"/>
    </location>
</feature>
<evidence type="ECO:0000256" key="5">
    <source>
        <dbReference type="ARBA" id="ARBA00023015"/>
    </source>
</evidence>
<dbReference type="AlphaFoldDB" id="A0A166FDH1"/>
<protein>
    <recommendedName>
        <fullName evidence="9">Copper-fist domain-containing protein</fullName>
    </recommendedName>
</protein>
<dbReference type="GO" id="GO:0045944">
    <property type="term" value="P:positive regulation of transcription by RNA polymerase II"/>
    <property type="evidence" value="ECO:0007669"/>
    <property type="project" value="TreeGrafter"/>
</dbReference>
<gene>
    <name evidence="10" type="ORF">FIBSPDRAFT_794075</name>
</gene>
<evidence type="ECO:0000256" key="1">
    <source>
        <dbReference type="ARBA" id="ARBA00004123"/>
    </source>
</evidence>
<dbReference type="GO" id="GO:0000981">
    <property type="term" value="F:DNA-binding transcription factor activity, RNA polymerase II-specific"/>
    <property type="evidence" value="ECO:0007669"/>
    <property type="project" value="TreeGrafter"/>
</dbReference>
<feature type="region of interest" description="Disordered" evidence="8">
    <location>
        <begin position="65"/>
        <end position="168"/>
    </location>
</feature>
<keyword evidence="6" id="KW-0804">Transcription</keyword>
<dbReference type="PANTHER" id="PTHR28088">
    <property type="entry name" value="TRANSCRIPTIONAL ACTIVATOR HAA1-RELATED"/>
    <property type="match status" value="1"/>
</dbReference>
<dbReference type="PROSITE" id="PS50073">
    <property type="entry name" value="COPPER_FIST_2"/>
    <property type="match status" value="1"/>
</dbReference>
<feature type="compositionally biased region" description="Polar residues" evidence="8">
    <location>
        <begin position="238"/>
        <end position="256"/>
    </location>
</feature>
<feature type="region of interest" description="Disordered" evidence="8">
    <location>
        <begin position="233"/>
        <end position="256"/>
    </location>
</feature>
<dbReference type="EMBL" id="KV417590">
    <property type="protein sequence ID" value="KZP16689.1"/>
    <property type="molecule type" value="Genomic_DNA"/>
</dbReference>
<dbReference type="Proteomes" id="UP000076532">
    <property type="component" value="Unassembled WGS sequence"/>
</dbReference>
<evidence type="ECO:0000256" key="4">
    <source>
        <dbReference type="ARBA" id="ARBA00023008"/>
    </source>
</evidence>
<evidence type="ECO:0000256" key="7">
    <source>
        <dbReference type="ARBA" id="ARBA00023242"/>
    </source>
</evidence>
<evidence type="ECO:0000256" key="2">
    <source>
        <dbReference type="ARBA" id="ARBA00022723"/>
    </source>
</evidence>
<feature type="compositionally biased region" description="Basic residues" evidence="8">
    <location>
        <begin position="133"/>
        <end position="146"/>
    </location>
</feature>
<dbReference type="GO" id="GO:0005507">
    <property type="term" value="F:copper ion binding"/>
    <property type="evidence" value="ECO:0007669"/>
    <property type="project" value="InterPro"/>
</dbReference>
<dbReference type="PANTHER" id="PTHR28088:SF5">
    <property type="entry name" value="TRANSCRIPTIONAL ACTIVATOR HAA1-RELATED"/>
    <property type="match status" value="1"/>
</dbReference>
<keyword evidence="11" id="KW-1185">Reference proteome</keyword>
<evidence type="ECO:0000313" key="10">
    <source>
        <dbReference type="EMBL" id="KZP16689.1"/>
    </source>
</evidence>
<dbReference type="GO" id="GO:0005634">
    <property type="term" value="C:nucleus"/>
    <property type="evidence" value="ECO:0007669"/>
    <property type="project" value="UniProtKB-SubCell"/>
</dbReference>
<evidence type="ECO:0000256" key="6">
    <source>
        <dbReference type="ARBA" id="ARBA00023163"/>
    </source>
</evidence>
<keyword evidence="4" id="KW-0186">Copper</keyword>
<keyword evidence="5" id="KW-0805">Transcription regulation</keyword>
<keyword evidence="2" id="KW-0479">Metal-binding</keyword>
<evidence type="ECO:0000256" key="8">
    <source>
        <dbReference type="SAM" id="MobiDB-lite"/>
    </source>
</evidence>
<dbReference type="SUPFAM" id="SSF57879">
    <property type="entry name" value="Zinc domain conserved in yeast copper-regulated transcription factors"/>
    <property type="match status" value="1"/>
</dbReference>
<feature type="region of interest" description="Disordered" evidence="8">
    <location>
        <begin position="180"/>
        <end position="208"/>
    </location>
</feature>
<dbReference type="FunFam" id="3.90.430.10:FF:000001">
    <property type="entry name" value="Copper fist DNA-binding protein"/>
    <property type="match status" value="1"/>
</dbReference>
<keyword evidence="3" id="KW-0862">Zinc</keyword>
<dbReference type="SMART" id="SM00412">
    <property type="entry name" value="Cu_FIST"/>
    <property type="match status" value="1"/>
</dbReference>
<comment type="subcellular location">
    <subcellularLocation>
        <location evidence="1">Nucleus</location>
    </subcellularLocation>
</comment>
<feature type="non-terminal residue" evidence="10">
    <location>
        <position position="587"/>
    </location>
</feature>
<dbReference type="InterPro" id="IPR001083">
    <property type="entry name" value="Cu_fist_DNA-bd_dom"/>
</dbReference>
<evidence type="ECO:0000259" key="9">
    <source>
        <dbReference type="PROSITE" id="PS50073"/>
    </source>
</evidence>
<dbReference type="GO" id="GO:0006879">
    <property type="term" value="P:intracellular iron ion homeostasis"/>
    <property type="evidence" value="ECO:0007669"/>
    <property type="project" value="TreeGrafter"/>
</dbReference>
<dbReference type="SMART" id="SM01090">
    <property type="entry name" value="Copper-fist"/>
    <property type="match status" value="1"/>
</dbReference>
<organism evidence="10 11">
    <name type="scientific">Athelia psychrophila</name>
    <dbReference type="NCBI Taxonomy" id="1759441"/>
    <lineage>
        <taxon>Eukaryota</taxon>
        <taxon>Fungi</taxon>
        <taxon>Dikarya</taxon>
        <taxon>Basidiomycota</taxon>
        <taxon>Agaricomycotina</taxon>
        <taxon>Agaricomycetes</taxon>
        <taxon>Agaricomycetidae</taxon>
        <taxon>Atheliales</taxon>
        <taxon>Atheliaceae</taxon>
        <taxon>Athelia</taxon>
    </lineage>
</organism>
<feature type="compositionally biased region" description="Basic and acidic residues" evidence="8">
    <location>
        <begin position="561"/>
        <end position="587"/>
    </location>
</feature>
<dbReference type="PRINTS" id="PR00617">
    <property type="entry name" value="COPPERFIST"/>
</dbReference>
<dbReference type="InterPro" id="IPR051763">
    <property type="entry name" value="Copper_Homeo_Regul"/>
</dbReference>
<accession>A0A166FDH1</accession>
<dbReference type="GO" id="GO:0006878">
    <property type="term" value="P:intracellular copper ion homeostasis"/>
    <property type="evidence" value="ECO:0007669"/>
    <property type="project" value="TreeGrafter"/>
</dbReference>
<dbReference type="Pfam" id="PF00649">
    <property type="entry name" value="Copper-fist"/>
    <property type="match status" value="1"/>
</dbReference>
<feature type="compositionally biased region" description="Low complexity" evidence="8">
    <location>
        <begin position="526"/>
        <end position="542"/>
    </location>
</feature>
<dbReference type="PROSITE" id="PS01119">
    <property type="entry name" value="COPPER_FIST_1"/>
    <property type="match status" value="1"/>
</dbReference>
<dbReference type="OrthoDB" id="5600085at2759"/>
<evidence type="ECO:0000256" key="3">
    <source>
        <dbReference type="ARBA" id="ARBA00022833"/>
    </source>
</evidence>
<sequence length="587" mass="63230">MVLLDAKKYACETCIKGHRSSTCKHTDRPLFEIKKKGRPVTQCEHCRELRKTRQVHVKCLCEGQEDSTEPCAPGPSKKGGTKIPPNATFPNGLPENLGASLKLEMPSEGLSDSDRGDSSSACSCKAGGACHCCKPRKSAPKRRRKSTATDDHHASRNSPARQQSIPSSQVLARIAELRPVLPRPPNRSPHAAGPMHDPSSKQSHPIRHPIRDNLLYSPYGRAYDMSHVQEHTFARSDAQGQDSPQDFPQNTLNYPESTNLSEIPSNVQSWLSTSESFPSACKCGDQCACPGCLEHNGGQAREPGAPVFSSCVNPGACSHCLDCTILSLPSSVPPNTDLSMYDPMEAQTIDEWIRQISAQADSSPSMPLPPNLSMTPSSPWETYQLPPLPGPRRGALSECCGGRCKCPARSCTCPQDCCGCCQGCECGEHEANNPLGVGEGTSTTFATSRERGACCSGGMKKATRSLESFDLQASSNISPGPLPRRMSHGAYLEVPDAYRSRSPPSLLQPTYPMEFQHIFATPRPQLPTGLPSSSGSSSSTSSVRNYIPSPDLDVYAASAPDSEHSSSDDQHYRSCSRGDHSSSLDGM</sequence>